<dbReference type="SMART" id="SM00450">
    <property type="entry name" value="RHOD"/>
    <property type="match status" value="2"/>
</dbReference>
<comment type="catalytic activity">
    <reaction evidence="2">
        <text>thiosulfate + hydrogen cyanide = thiocyanate + sulfite + 2 H(+)</text>
        <dbReference type="Rhea" id="RHEA:16881"/>
        <dbReference type="ChEBI" id="CHEBI:15378"/>
        <dbReference type="ChEBI" id="CHEBI:17359"/>
        <dbReference type="ChEBI" id="CHEBI:18022"/>
        <dbReference type="ChEBI" id="CHEBI:18407"/>
        <dbReference type="ChEBI" id="CHEBI:33542"/>
        <dbReference type="EC" id="2.8.1.1"/>
    </reaction>
</comment>
<dbReference type="InterPro" id="IPR001307">
    <property type="entry name" value="Thiosulphate_STrfase_CS"/>
</dbReference>
<dbReference type="SUPFAM" id="SSF52821">
    <property type="entry name" value="Rhodanese/Cell cycle control phosphatase"/>
    <property type="match status" value="2"/>
</dbReference>
<dbReference type="PROSITE" id="PS00683">
    <property type="entry name" value="RHODANESE_2"/>
    <property type="match status" value="1"/>
</dbReference>
<dbReference type="OrthoDB" id="9781034at2"/>
<dbReference type="KEGG" id="cgy:CGLY_04390"/>
<dbReference type="STRING" id="1404245.CGLY_04390"/>
<dbReference type="InterPro" id="IPR036873">
    <property type="entry name" value="Rhodanese-like_dom_sf"/>
</dbReference>
<feature type="domain" description="Rhodanese" evidence="4">
    <location>
        <begin position="31"/>
        <end position="138"/>
    </location>
</feature>
<dbReference type="InterPro" id="IPR051126">
    <property type="entry name" value="Thiosulfate_sulfurtransferase"/>
</dbReference>
<dbReference type="eggNOG" id="COG2897">
    <property type="taxonomic scope" value="Bacteria"/>
</dbReference>
<evidence type="ECO:0000259" key="4">
    <source>
        <dbReference type="PROSITE" id="PS50206"/>
    </source>
</evidence>
<sequence length="306" mass="34074">MGIELDPSPNLRQYAHPGKLVTSSWLGAKLGGPGLKVVESDSDPILYNIGHLPTAIRIDLHEDLGDPVTRDFLDGESFARLMDAKGITRDDTVVLYGDDSNLWASYTLWVFELFGHPDVRLLDGGREAWMQDERETSYDAPPEPTTGYPVVDRDDVSHRIFVDEVRSRHDALQLIDLRDPEDFIGIGTLEHGSPAEGNDPATYSDYSDAVTHIPVCRSGHIPGAVNIPQRATLHPNHRFRTREELDEVFSTLDASGATVPYCHAGERAAHLWFVLHHLLGWDDVRAYDGSWVEWGNMVRMPTATGA</sequence>
<organism evidence="5 6">
    <name type="scientific">Corynebacterium glyciniphilum AJ 3170</name>
    <dbReference type="NCBI Taxonomy" id="1404245"/>
    <lineage>
        <taxon>Bacteria</taxon>
        <taxon>Bacillati</taxon>
        <taxon>Actinomycetota</taxon>
        <taxon>Actinomycetes</taxon>
        <taxon>Mycobacteriales</taxon>
        <taxon>Corynebacteriaceae</taxon>
        <taxon>Corynebacterium</taxon>
    </lineage>
</organism>
<dbReference type="HOGENOM" id="CLU_031618_1_3_11"/>
<proteinExistence type="predicted"/>
<evidence type="ECO:0000256" key="2">
    <source>
        <dbReference type="ARBA" id="ARBA00047549"/>
    </source>
</evidence>
<dbReference type="AlphaFoldDB" id="X5E9L5"/>
<keyword evidence="6" id="KW-1185">Reference proteome</keyword>
<dbReference type="Proteomes" id="UP000023703">
    <property type="component" value="Chromosome"/>
</dbReference>
<accession>X5E9L5</accession>
<protein>
    <recommendedName>
        <fullName evidence="3">Sulfurtransferase</fullName>
    </recommendedName>
</protein>
<feature type="domain" description="Rhodanese" evidence="4">
    <location>
        <begin position="217"/>
        <end position="303"/>
    </location>
</feature>
<dbReference type="PANTHER" id="PTHR43855:SF1">
    <property type="entry name" value="THIOSULFATE SULFURTRANSFERASE"/>
    <property type="match status" value="1"/>
</dbReference>
<dbReference type="PROSITE" id="PS50206">
    <property type="entry name" value="RHODANESE_3"/>
    <property type="match status" value="2"/>
</dbReference>
<dbReference type="CDD" id="cd01448">
    <property type="entry name" value="TST_Repeat_1"/>
    <property type="match status" value="1"/>
</dbReference>
<evidence type="ECO:0000256" key="3">
    <source>
        <dbReference type="RuleBase" id="RU000507"/>
    </source>
</evidence>
<keyword evidence="3 5" id="KW-0808">Transferase</keyword>
<evidence type="ECO:0000256" key="1">
    <source>
        <dbReference type="ARBA" id="ARBA00022737"/>
    </source>
</evidence>
<evidence type="ECO:0000313" key="6">
    <source>
        <dbReference type="Proteomes" id="UP000023703"/>
    </source>
</evidence>
<reference evidence="5 6" key="1">
    <citation type="journal article" date="2015" name="Int. J. Syst. Evol. Microbiol.">
        <title>Revisiting Corynebacterium glyciniphilum (ex Kubota et al., 1972) sp. nov., nom. rev., isolated from putrefied banana.</title>
        <authorList>
            <person name="Al-Dilaimi A."/>
            <person name="Bednarz H."/>
            <person name="Lomker A."/>
            <person name="Niehaus K."/>
            <person name="Kalinowski J."/>
            <person name="Ruckert C."/>
        </authorList>
    </citation>
    <scope>NUCLEOTIDE SEQUENCE [LARGE SCALE GENOMIC DNA]</scope>
    <source>
        <strain evidence="5">AJ 3170</strain>
    </source>
</reference>
<dbReference type="Pfam" id="PF00581">
    <property type="entry name" value="Rhodanese"/>
    <property type="match status" value="2"/>
</dbReference>
<dbReference type="Gene3D" id="3.40.250.10">
    <property type="entry name" value="Rhodanese-like domain"/>
    <property type="match status" value="2"/>
</dbReference>
<dbReference type="InterPro" id="IPR001763">
    <property type="entry name" value="Rhodanese-like_dom"/>
</dbReference>
<evidence type="ECO:0000313" key="5">
    <source>
        <dbReference type="EMBL" id="AHW63326.1"/>
    </source>
</evidence>
<dbReference type="CDD" id="cd01449">
    <property type="entry name" value="TST_Repeat_2"/>
    <property type="match status" value="1"/>
</dbReference>
<dbReference type="GO" id="GO:0004792">
    <property type="term" value="F:thiosulfate-cyanide sulfurtransferase activity"/>
    <property type="evidence" value="ECO:0007669"/>
    <property type="project" value="UniProtKB-EC"/>
</dbReference>
<dbReference type="EMBL" id="CP006842">
    <property type="protein sequence ID" value="AHW63326.1"/>
    <property type="molecule type" value="Genomic_DNA"/>
</dbReference>
<dbReference type="RefSeq" id="WP_038546632.1">
    <property type="nucleotide sequence ID" value="NZ_CP006842.1"/>
</dbReference>
<keyword evidence="1" id="KW-0677">Repeat</keyword>
<dbReference type="PANTHER" id="PTHR43855">
    <property type="entry name" value="THIOSULFATE SULFURTRANSFERASE"/>
    <property type="match status" value="1"/>
</dbReference>
<gene>
    <name evidence="5" type="primary">thtR</name>
    <name evidence="5" type="ORF">CGLY_04390</name>
</gene>
<name>X5E9L5_9CORY</name>